<reference evidence="7" key="2">
    <citation type="submission" date="2009-11" db="EMBL/GenBank/DDBJ databases">
        <title>The Genome Sequence of Allomyces macrogynus strain ATCC 38327.</title>
        <authorList>
            <consortium name="The Broad Institute Genome Sequencing Platform"/>
            <person name="Russ C."/>
            <person name="Cuomo C."/>
            <person name="Shea T."/>
            <person name="Young S.K."/>
            <person name="Zeng Q."/>
            <person name="Koehrsen M."/>
            <person name="Haas B."/>
            <person name="Borodovsky M."/>
            <person name="Guigo R."/>
            <person name="Alvarado L."/>
            <person name="Berlin A."/>
            <person name="Borenstein D."/>
            <person name="Chen Z."/>
            <person name="Engels R."/>
            <person name="Freedman E."/>
            <person name="Gellesch M."/>
            <person name="Goldberg J."/>
            <person name="Griggs A."/>
            <person name="Gujja S."/>
            <person name="Heiman D."/>
            <person name="Hepburn T."/>
            <person name="Howarth C."/>
            <person name="Jen D."/>
            <person name="Larson L."/>
            <person name="Lewis B."/>
            <person name="Mehta T."/>
            <person name="Park D."/>
            <person name="Pearson M."/>
            <person name="Roberts A."/>
            <person name="Saif S."/>
            <person name="Shenoy N."/>
            <person name="Sisk P."/>
            <person name="Stolte C."/>
            <person name="Sykes S."/>
            <person name="Walk T."/>
            <person name="White J."/>
            <person name="Yandava C."/>
            <person name="Burger G."/>
            <person name="Gray M.W."/>
            <person name="Holland P.W.H."/>
            <person name="King N."/>
            <person name="Lang F.B.F."/>
            <person name="Roger A.J."/>
            <person name="Ruiz-Trillo I."/>
            <person name="Lander E."/>
            <person name="Nusbaum C."/>
        </authorList>
    </citation>
    <scope>NUCLEOTIDE SEQUENCE [LARGE SCALE GENOMIC DNA]</scope>
    <source>
        <strain evidence="7">ATCC 38327</strain>
    </source>
</reference>
<dbReference type="GO" id="GO:0070822">
    <property type="term" value="C:Sin3-type complex"/>
    <property type="evidence" value="ECO:0007669"/>
    <property type="project" value="TreeGrafter"/>
</dbReference>
<dbReference type="Gene3D" id="1.20.1160.11">
    <property type="entry name" value="Paired amphipathic helix"/>
    <property type="match status" value="1"/>
</dbReference>
<reference evidence="6 7" key="1">
    <citation type="submission" date="2009-11" db="EMBL/GenBank/DDBJ databases">
        <title>Annotation of Allomyces macrogynus ATCC 38327.</title>
        <authorList>
            <consortium name="The Broad Institute Genome Sequencing Platform"/>
            <person name="Russ C."/>
            <person name="Cuomo C."/>
            <person name="Burger G."/>
            <person name="Gray M.W."/>
            <person name="Holland P.W.H."/>
            <person name="King N."/>
            <person name="Lang F.B.F."/>
            <person name="Roger A.J."/>
            <person name="Ruiz-Trillo I."/>
            <person name="Young S.K."/>
            <person name="Zeng Q."/>
            <person name="Gargeya S."/>
            <person name="Fitzgerald M."/>
            <person name="Haas B."/>
            <person name="Abouelleil A."/>
            <person name="Alvarado L."/>
            <person name="Arachchi H.M."/>
            <person name="Berlin A."/>
            <person name="Chapman S.B."/>
            <person name="Gearin G."/>
            <person name="Goldberg J."/>
            <person name="Griggs A."/>
            <person name="Gujja S."/>
            <person name="Hansen M."/>
            <person name="Heiman D."/>
            <person name="Howarth C."/>
            <person name="Larimer J."/>
            <person name="Lui A."/>
            <person name="MacDonald P.J.P."/>
            <person name="McCowen C."/>
            <person name="Montmayeur A."/>
            <person name="Murphy C."/>
            <person name="Neiman D."/>
            <person name="Pearson M."/>
            <person name="Priest M."/>
            <person name="Roberts A."/>
            <person name="Saif S."/>
            <person name="Shea T."/>
            <person name="Sisk P."/>
            <person name="Stolte C."/>
            <person name="Sykes S."/>
            <person name="Wortman J."/>
            <person name="Nusbaum C."/>
            <person name="Birren B."/>
        </authorList>
    </citation>
    <scope>NUCLEOTIDE SEQUENCE [LARGE SCALE GENOMIC DNA]</scope>
    <source>
        <strain evidence="6 7">ATCC 38327</strain>
    </source>
</reference>
<dbReference type="GO" id="GO:0003714">
    <property type="term" value="F:transcription corepressor activity"/>
    <property type="evidence" value="ECO:0007669"/>
    <property type="project" value="InterPro"/>
</dbReference>
<evidence type="ECO:0000256" key="3">
    <source>
        <dbReference type="ARBA" id="ARBA00023242"/>
    </source>
</evidence>
<dbReference type="InterPro" id="IPR003822">
    <property type="entry name" value="PAH"/>
</dbReference>
<feature type="compositionally biased region" description="Low complexity" evidence="5">
    <location>
        <begin position="16"/>
        <end position="31"/>
    </location>
</feature>
<name>A0A0L0S3K7_ALLM3</name>
<dbReference type="FunFam" id="1.20.1160.11:FF:000001">
    <property type="entry name" value="Paired amphipathic helix protein Sin3"/>
    <property type="match status" value="1"/>
</dbReference>
<dbReference type="PROSITE" id="PS51477">
    <property type="entry name" value="PAH"/>
    <property type="match status" value="1"/>
</dbReference>
<feature type="compositionally biased region" description="Low complexity" evidence="5">
    <location>
        <begin position="333"/>
        <end position="353"/>
    </location>
</feature>
<feature type="compositionally biased region" description="Polar residues" evidence="5">
    <location>
        <begin position="33"/>
        <end position="45"/>
    </location>
</feature>
<evidence type="ECO:0000256" key="1">
    <source>
        <dbReference type="ARBA" id="ARBA00004123"/>
    </source>
</evidence>
<protein>
    <recommendedName>
        <fullName evidence="8">Histone deacetylase interacting domain-containing protein</fullName>
    </recommendedName>
</protein>
<dbReference type="GO" id="GO:0000122">
    <property type="term" value="P:negative regulation of transcription by RNA polymerase II"/>
    <property type="evidence" value="ECO:0007669"/>
    <property type="project" value="TreeGrafter"/>
</dbReference>
<dbReference type="Pfam" id="PF02671">
    <property type="entry name" value="PAH"/>
    <property type="match status" value="1"/>
</dbReference>
<dbReference type="AlphaFoldDB" id="A0A0L0S3K7"/>
<feature type="compositionally biased region" description="Low complexity" evidence="5">
    <location>
        <begin position="54"/>
        <end position="72"/>
    </location>
</feature>
<evidence type="ECO:0008006" key="8">
    <source>
        <dbReference type="Google" id="ProtNLM"/>
    </source>
</evidence>
<dbReference type="PANTHER" id="PTHR12346">
    <property type="entry name" value="SIN3B-RELATED"/>
    <property type="match status" value="1"/>
</dbReference>
<keyword evidence="2" id="KW-0678">Repressor</keyword>
<evidence type="ECO:0000256" key="4">
    <source>
        <dbReference type="PROSITE-ProRule" id="PRU00810"/>
    </source>
</evidence>
<dbReference type="eggNOG" id="KOG4204">
    <property type="taxonomic scope" value="Eukaryota"/>
</dbReference>
<dbReference type="VEuPathDB" id="FungiDB:AMAG_18006"/>
<keyword evidence="7" id="KW-1185">Reference proteome</keyword>
<keyword evidence="3 4" id="KW-0539">Nucleus</keyword>
<accession>A0A0L0S3K7</accession>
<dbReference type="STRING" id="578462.A0A0L0S3K7"/>
<feature type="compositionally biased region" description="Low complexity" evidence="5">
    <location>
        <begin position="87"/>
        <end position="102"/>
    </location>
</feature>
<comment type="subcellular location">
    <subcellularLocation>
        <location evidence="1 4">Nucleus</location>
    </subcellularLocation>
</comment>
<dbReference type="InterPro" id="IPR039774">
    <property type="entry name" value="Sin3-like"/>
</dbReference>
<feature type="region of interest" description="Disordered" evidence="5">
    <location>
        <begin position="1"/>
        <end position="102"/>
    </location>
</feature>
<dbReference type="Proteomes" id="UP000054350">
    <property type="component" value="Unassembled WGS sequence"/>
</dbReference>
<dbReference type="EMBL" id="GG745331">
    <property type="protein sequence ID" value="KNE57143.1"/>
    <property type="molecule type" value="Genomic_DNA"/>
</dbReference>
<gene>
    <name evidence="6" type="ORF">AMAG_18006</name>
</gene>
<dbReference type="SUPFAM" id="SSF47762">
    <property type="entry name" value="PAH2 domain"/>
    <property type="match status" value="1"/>
</dbReference>
<sequence length="379" mass="37563">MASNAPHPRGTPGPPTTSASAAVPAAAMPDTGTPPQMTSTTSPAGQNAPPSSTPMPTSAHLTPPGTSTGSGAPIPPPPPPAAPPVATPAGESTPPSSGPSAATQAAAVAMVAHGQGMQGMAAEDWAAGFVAGHGLPLADSNGAENRPTLNVRDALAYLEEVKRQFADRIEVYNLFLDIMKDFKSSRLSTPDVITRVSSLFDGHPALITGFNTFLPAGYRIELTGDPSQPMRVITPEGTTTTRALLGFDAQAGRPASGPAALASLASLAPSPSNNASTLLPRPASATSGLGGTVPPNAPQGGLPGSHLSTGTPPAANLDPMAQYHGYGQPLQMAQQAGGAPSVGPAPAAGTPPAAPGTVPATLIAGLSMQKVGGLDWATV</sequence>
<feature type="region of interest" description="Disordered" evidence="5">
    <location>
        <begin position="270"/>
        <end position="353"/>
    </location>
</feature>
<dbReference type="OrthoDB" id="10265969at2759"/>
<evidence type="ECO:0000256" key="2">
    <source>
        <dbReference type="ARBA" id="ARBA00022491"/>
    </source>
</evidence>
<dbReference type="InterPro" id="IPR036600">
    <property type="entry name" value="PAH_sf"/>
</dbReference>
<dbReference type="PANTHER" id="PTHR12346:SF0">
    <property type="entry name" value="SIN3A, ISOFORM G"/>
    <property type="match status" value="1"/>
</dbReference>
<feature type="compositionally biased region" description="Pro residues" evidence="5">
    <location>
        <begin position="73"/>
        <end position="86"/>
    </location>
</feature>
<evidence type="ECO:0000313" key="6">
    <source>
        <dbReference type="EMBL" id="KNE57143.1"/>
    </source>
</evidence>
<evidence type="ECO:0000256" key="5">
    <source>
        <dbReference type="SAM" id="MobiDB-lite"/>
    </source>
</evidence>
<evidence type="ECO:0000313" key="7">
    <source>
        <dbReference type="Proteomes" id="UP000054350"/>
    </source>
</evidence>
<organism evidence="6 7">
    <name type="scientific">Allomyces macrogynus (strain ATCC 38327)</name>
    <name type="common">Allomyces javanicus var. macrogynus</name>
    <dbReference type="NCBI Taxonomy" id="578462"/>
    <lineage>
        <taxon>Eukaryota</taxon>
        <taxon>Fungi</taxon>
        <taxon>Fungi incertae sedis</taxon>
        <taxon>Blastocladiomycota</taxon>
        <taxon>Blastocladiomycetes</taxon>
        <taxon>Blastocladiales</taxon>
        <taxon>Blastocladiaceae</taxon>
        <taxon>Allomyces</taxon>
    </lineage>
</organism>
<proteinExistence type="predicted"/>